<dbReference type="GO" id="GO:0005886">
    <property type="term" value="C:plasma membrane"/>
    <property type="evidence" value="ECO:0007669"/>
    <property type="project" value="UniProtKB-SubCell"/>
</dbReference>
<keyword evidence="3 6" id="KW-0812">Transmembrane</keyword>
<keyword evidence="2" id="KW-1003">Cell membrane</keyword>
<reference evidence="7" key="1">
    <citation type="journal article" date="2015" name="Nature">
        <title>Complex archaea that bridge the gap between prokaryotes and eukaryotes.</title>
        <authorList>
            <person name="Spang A."/>
            <person name="Saw J.H."/>
            <person name="Jorgensen S.L."/>
            <person name="Zaremba-Niedzwiedzka K."/>
            <person name="Martijn J."/>
            <person name="Lind A.E."/>
            <person name="van Eijk R."/>
            <person name="Schleper C."/>
            <person name="Guy L."/>
            <person name="Ettema T.J."/>
        </authorList>
    </citation>
    <scope>NUCLEOTIDE SEQUENCE</scope>
</reference>
<evidence type="ECO:0000256" key="5">
    <source>
        <dbReference type="ARBA" id="ARBA00023136"/>
    </source>
</evidence>
<feature type="transmembrane region" description="Helical" evidence="6">
    <location>
        <begin position="12"/>
        <end position="33"/>
    </location>
</feature>
<evidence type="ECO:0000256" key="2">
    <source>
        <dbReference type="ARBA" id="ARBA00022475"/>
    </source>
</evidence>
<feature type="transmembrane region" description="Helical" evidence="6">
    <location>
        <begin position="45"/>
        <end position="67"/>
    </location>
</feature>
<dbReference type="InterPro" id="IPR001123">
    <property type="entry name" value="LeuE-type"/>
</dbReference>
<comment type="caution">
    <text evidence="7">The sequence shown here is derived from an EMBL/GenBank/DDBJ whole genome shotgun (WGS) entry which is preliminary data.</text>
</comment>
<comment type="subcellular location">
    <subcellularLocation>
        <location evidence="1">Cell membrane</location>
        <topology evidence="1">Multi-pass membrane protein</topology>
    </subcellularLocation>
</comment>
<feature type="transmembrane region" description="Helical" evidence="6">
    <location>
        <begin position="73"/>
        <end position="94"/>
    </location>
</feature>
<feature type="transmembrane region" description="Helical" evidence="6">
    <location>
        <begin position="193"/>
        <end position="211"/>
    </location>
</feature>
<dbReference type="EMBL" id="LAZR01000589">
    <property type="protein sequence ID" value="KKN63446.1"/>
    <property type="molecule type" value="Genomic_DNA"/>
</dbReference>
<evidence type="ECO:0000256" key="3">
    <source>
        <dbReference type="ARBA" id="ARBA00022692"/>
    </source>
</evidence>
<keyword evidence="4 6" id="KW-1133">Transmembrane helix</keyword>
<feature type="transmembrane region" description="Helical" evidence="6">
    <location>
        <begin position="153"/>
        <end position="181"/>
    </location>
</feature>
<gene>
    <name evidence="7" type="ORF">LCGC14_0501660</name>
</gene>
<dbReference type="PANTHER" id="PTHR30086">
    <property type="entry name" value="ARGININE EXPORTER PROTEIN ARGO"/>
    <property type="match status" value="1"/>
</dbReference>
<dbReference type="PANTHER" id="PTHR30086:SF20">
    <property type="entry name" value="ARGININE EXPORTER PROTEIN ARGO-RELATED"/>
    <property type="match status" value="1"/>
</dbReference>
<evidence type="ECO:0000256" key="4">
    <source>
        <dbReference type="ARBA" id="ARBA00022989"/>
    </source>
</evidence>
<accession>A0A0F9UQK5</accession>
<name>A0A0F9UQK5_9ZZZZ</name>
<dbReference type="AlphaFoldDB" id="A0A0F9UQK5"/>
<evidence type="ECO:0000256" key="6">
    <source>
        <dbReference type="SAM" id="Phobius"/>
    </source>
</evidence>
<evidence type="ECO:0000313" key="7">
    <source>
        <dbReference type="EMBL" id="KKN63446.1"/>
    </source>
</evidence>
<evidence type="ECO:0000256" key="1">
    <source>
        <dbReference type="ARBA" id="ARBA00004651"/>
    </source>
</evidence>
<dbReference type="Pfam" id="PF01810">
    <property type="entry name" value="LysE"/>
    <property type="match status" value="1"/>
</dbReference>
<protein>
    <recommendedName>
        <fullName evidence="8">Amino acid transporter</fullName>
    </recommendedName>
</protein>
<keyword evidence="5 6" id="KW-0472">Membrane</keyword>
<dbReference type="GO" id="GO:0015171">
    <property type="term" value="F:amino acid transmembrane transporter activity"/>
    <property type="evidence" value="ECO:0007669"/>
    <property type="project" value="TreeGrafter"/>
</dbReference>
<feature type="transmembrane region" description="Helical" evidence="6">
    <location>
        <begin position="126"/>
        <end position="147"/>
    </location>
</feature>
<evidence type="ECO:0008006" key="8">
    <source>
        <dbReference type="Google" id="ProtNLM"/>
    </source>
</evidence>
<organism evidence="7">
    <name type="scientific">marine sediment metagenome</name>
    <dbReference type="NCBI Taxonomy" id="412755"/>
    <lineage>
        <taxon>unclassified sequences</taxon>
        <taxon>metagenomes</taxon>
        <taxon>ecological metagenomes</taxon>
    </lineage>
</organism>
<proteinExistence type="predicted"/>
<sequence length="214" mass="22638">MVTMSSEHVDQLFLVYATYLIATASPGPSNMAIMGVAMERGRMSAIVFALGVVTGSMFWALLAATGLSAVLSTYANALFAIKIAGGLYLLYLAWKAANSALSSRPATLAIPDGSRLKFRALYRRGILLHVSNPKAILAWIAIMSLGLQPGAPSHVLLAIIGGCAVLGVLVFCGYALVFSTGPMLRAYENARRWVEGALALFFGIAGVRLLLSRA</sequence>